<protein>
    <submittedName>
        <fullName evidence="1">Uncharacterized protein</fullName>
    </submittedName>
</protein>
<dbReference type="Proteomes" id="UP000066042">
    <property type="component" value="Chromosome"/>
</dbReference>
<name>A0A0S1XBT8_THEBA</name>
<dbReference type="EMBL" id="CP013050">
    <property type="protein sequence ID" value="ALM75224.1"/>
    <property type="molecule type" value="Genomic_DNA"/>
</dbReference>
<gene>
    <name evidence="1" type="ORF">TBCH5v1_1304</name>
</gene>
<reference evidence="1 2" key="1">
    <citation type="journal article" date="2016" name="Genome Announc.">
        <title>Complete genome sequence of the hyperthermophilic and piezophilic archaeon Thermococcus barophilus Ch5, capable of growth at the expense of hydrogenogenesis from carbon monoxide and formate.</title>
        <authorList>
            <person name="Oger P."/>
            <person name="Sokolova T.G."/>
            <person name="Kozhevnikova D.A."/>
            <person name="Taranov E.A."/>
            <person name="Vannier P."/>
            <person name="Lee H.S."/>
            <person name="Kwon K.K."/>
            <person name="Kang S.G."/>
            <person name="Lee J.H."/>
            <person name="Bonch-Osmolovskaya E.A."/>
            <person name="Lebedinsky A.V."/>
        </authorList>
    </citation>
    <scope>NUCLEOTIDE SEQUENCE [LARGE SCALE GENOMIC DNA]</scope>
    <source>
        <strain evidence="2">Ch5</strain>
    </source>
</reference>
<dbReference type="STRING" id="55802.TBCH5v1_1304"/>
<accession>A0A0S1XBT8</accession>
<evidence type="ECO:0000313" key="2">
    <source>
        <dbReference type="Proteomes" id="UP000066042"/>
    </source>
</evidence>
<dbReference type="PATRIC" id="fig|55802.8.peg.1284"/>
<sequence>MDIKRIIKELNEKGEISLETWKPLSAKKNGDGTVDILYRNLLLGDENDPVFLWVYVNIIEEDEEDTEVRILERMTFKKEDLAWVAKFVSKFG</sequence>
<evidence type="ECO:0000313" key="1">
    <source>
        <dbReference type="EMBL" id="ALM75224.1"/>
    </source>
</evidence>
<dbReference type="AlphaFoldDB" id="A0A0S1XBT8"/>
<organism evidence="1 2">
    <name type="scientific">Thermococcus barophilus</name>
    <dbReference type="NCBI Taxonomy" id="55802"/>
    <lineage>
        <taxon>Archaea</taxon>
        <taxon>Methanobacteriati</taxon>
        <taxon>Methanobacteriota</taxon>
        <taxon>Thermococci</taxon>
        <taxon>Thermococcales</taxon>
        <taxon>Thermococcaceae</taxon>
        <taxon>Thermococcus</taxon>
    </lineage>
</organism>
<proteinExistence type="predicted"/>
<dbReference type="RefSeq" id="WP_056933913.1">
    <property type="nucleotide sequence ID" value="NZ_CP013050.1"/>
</dbReference>
<dbReference type="GeneID" id="26136552"/>